<dbReference type="EMBL" id="JBHUCX010000092">
    <property type="protein sequence ID" value="MFD1677338.1"/>
    <property type="molecule type" value="Genomic_DNA"/>
</dbReference>
<feature type="domain" description="Inner membrane protein YgaP-like transmembrane" evidence="2">
    <location>
        <begin position="1"/>
        <end position="59"/>
    </location>
</feature>
<dbReference type="InterPro" id="IPR021309">
    <property type="entry name" value="YgaP-like_TM"/>
</dbReference>
<evidence type="ECO:0000313" key="3">
    <source>
        <dbReference type="EMBL" id="MFD1677338.1"/>
    </source>
</evidence>
<sequence>MQQNIGTADRYMRMFTGILAIGCATTRRRRHSPFGNALLLSFGAMKVAESVTGWCPLQYVSQTLSCNMEDRNKASAIAPLSPKQSSAPKTCDQETEHPPQSKPTSEESSCQSELHSHEPSE</sequence>
<gene>
    <name evidence="3" type="ORF">ACFSB2_21935</name>
</gene>
<evidence type="ECO:0000313" key="4">
    <source>
        <dbReference type="Proteomes" id="UP001597079"/>
    </source>
</evidence>
<name>A0ABW4JMW6_9BACL</name>
<evidence type="ECO:0000259" key="2">
    <source>
        <dbReference type="Pfam" id="PF11127"/>
    </source>
</evidence>
<feature type="region of interest" description="Disordered" evidence="1">
    <location>
        <begin position="75"/>
        <end position="121"/>
    </location>
</feature>
<proteinExistence type="predicted"/>
<protein>
    <submittedName>
        <fullName evidence="3">DUF2892 domain-containing protein</fullName>
    </submittedName>
</protein>
<dbReference type="RefSeq" id="WP_377945240.1">
    <property type="nucleotide sequence ID" value="NZ_JBHUCX010000092.1"/>
</dbReference>
<keyword evidence="4" id="KW-1185">Reference proteome</keyword>
<reference evidence="4" key="1">
    <citation type="journal article" date="2019" name="Int. J. Syst. Evol. Microbiol.">
        <title>The Global Catalogue of Microorganisms (GCM) 10K type strain sequencing project: providing services to taxonomists for standard genome sequencing and annotation.</title>
        <authorList>
            <consortium name="The Broad Institute Genomics Platform"/>
            <consortium name="The Broad Institute Genome Sequencing Center for Infectious Disease"/>
            <person name="Wu L."/>
            <person name="Ma J."/>
        </authorList>
    </citation>
    <scope>NUCLEOTIDE SEQUENCE [LARGE SCALE GENOMIC DNA]</scope>
    <source>
        <strain evidence="4">CGMCC 1.12286</strain>
    </source>
</reference>
<comment type="caution">
    <text evidence="3">The sequence shown here is derived from an EMBL/GenBank/DDBJ whole genome shotgun (WGS) entry which is preliminary data.</text>
</comment>
<dbReference type="Pfam" id="PF11127">
    <property type="entry name" value="YgaP-like_TM"/>
    <property type="match status" value="1"/>
</dbReference>
<accession>A0ABW4JMW6</accession>
<evidence type="ECO:0000256" key="1">
    <source>
        <dbReference type="SAM" id="MobiDB-lite"/>
    </source>
</evidence>
<dbReference type="Proteomes" id="UP001597079">
    <property type="component" value="Unassembled WGS sequence"/>
</dbReference>
<feature type="compositionally biased region" description="Polar residues" evidence="1">
    <location>
        <begin position="102"/>
        <end position="113"/>
    </location>
</feature>
<organism evidence="3 4">
    <name type="scientific">Alicyclobacillus fodiniaquatilis</name>
    <dbReference type="NCBI Taxonomy" id="1661150"/>
    <lineage>
        <taxon>Bacteria</taxon>
        <taxon>Bacillati</taxon>
        <taxon>Bacillota</taxon>
        <taxon>Bacilli</taxon>
        <taxon>Bacillales</taxon>
        <taxon>Alicyclobacillaceae</taxon>
        <taxon>Alicyclobacillus</taxon>
    </lineage>
</organism>